<dbReference type="Gene3D" id="1.10.260.40">
    <property type="entry name" value="lambda repressor-like DNA-binding domains"/>
    <property type="match status" value="1"/>
</dbReference>
<proteinExistence type="predicted"/>
<keyword evidence="4" id="KW-1185">Reference proteome</keyword>
<dbReference type="SUPFAM" id="SSF47413">
    <property type="entry name" value="lambda repressor-like DNA-binding domains"/>
    <property type="match status" value="1"/>
</dbReference>
<dbReference type="RefSeq" id="WP_066629032.1">
    <property type="nucleotide sequence ID" value="NZ_FQXL01000082.1"/>
</dbReference>
<dbReference type="GO" id="GO:0005829">
    <property type="term" value="C:cytosol"/>
    <property type="evidence" value="ECO:0007669"/>
    <property type="project" value="TreeGrafter"/>
</dbReference>
<dbReference type="STRING" id="1121326.CLMAG_52010"/>
<dbReference type="Pfam" id="PF01381">
    <property type="entry name" value="HTH_3"/>
    <property type="match status" value="1"/>
</dbReference>
<sequence>MSNVNDFGIRMKSRRQQLDMTLRELAAKCGTTGPSYFSEVEQGKTIPSIQKAMDIANALNVSVSWLLGETEDSEADKGLANIGADGMFYNLLLTTHVFPNGLTYAQMEEKLKKLDKMEKLFKED</sequence>
<evidence type="ECO:0000313" key="4">
    <source>
        <dbReference type="Proteomes" id="UP000076603"/>
    </source>
</evidence>
<dbReference type="InterPro" id="IPR050807">
    <property type="entry name" value="TransReg_Diox_bact_type"/>
</dbReference>
<organism evidence="3 4">
    <name type="scientific">Clostridium magnum DSM 2767</name>
    <dbReference type="NCBI Taxonomy" id="1121326"/>
    <lineage>
        <taxon>Bacteria</taxon>
        <taxon>Bacillati</taxon>
        <taxon>Bacillota</taxon>
        <taxon>Clostridia</taxon>
        <taxon>Eubacteriales</taxon>
        <taxon>Clostridiaceae</taxon>
        <taxon>Clostridium</taxon>
    </lineage>
</organism>
<dbReference type="PATRIC" id="fig|1121326.3.peg.5258"/>
<comment type="caution">
    <text evidence="3">The sequence shown here is derived from an EMBL/GenBank/DDBJ whole genome shotgun (WGS) entry which is preliminary data.</text>
</comment>
<reference evidence="3 4" key="1">
    <citation type="submission" date="2016-04" db="EMBL/GenBank/DDBJ databases">
        <title>Genome sequence of Clostridium magnum DSM 2767.</title>
        <authorList>
            <person name="Poehlein A."/>
            <person name="Uhlig R."/>
            <person name="Fischer R."/>
            <person name="Bahl H."/>
            <person name="Daniel R."/>
        </authorList>
    </citation>
    <scope>NUCLEOTIDE SEQUENCE [LARGE SCALE GENOMIC DNA]</scope>
    <source>
        <strain evidence="3 4">DSM 2767</strain>
    </source>
</reference>
<evidence type="ECO:0000259" key="2">
    <source>
        <dbReference type="PROSITE" id="PS50943"/>
    </source>
</evidence>
<gene>
    <name evidence="3" type="primary">sinR_4</name>
    <name evidence="3" type="ORF">CLMAG_52010</name>
</gene>
<name>A0A162RCA5_9CLOT</name>
<dbReference type="Proteomes" id="UP000076603">
    <property type="component" value="Unassembled WGS sequence"/>
</dbReference>
<evidence type="ECO:0000256" key="1">
    <source>
        <dbReference type="ARBA" id="ARBA00023125"/>
    </source>
</evidence>
<dbReference type="PANTHER" id="PTHR46797:SF1">
    <property type="entry name" value="METHYLPHOSPHONATE SYNTHASE"/>
    <property type="match status" value="1"/>
</dbReference>
<dbReference type="GO" id="GO:0003700">
    <property type="term" value="F:DNA-binding transcription factor activity"/>
    <property type="evidence" value="ECO:0007669"/>
    <property type="project" value="TreeGrafter"/>
</dbReference>
<dbReference type="CDD" id="cd00093">
    <property type="entry name" value="HTH_XRE"/>
    <property type="match status" value="1"/>
</dbReference>
<dbReference type="SMART" id="SM00530">
    <property type="entry name" value="HTH_XRE"/>
    <property type="match status" value="1"/>
</dbReference>
<feature type="domain" description="HTH cro/C1-type" evidence="2">
    <location>
        <begin position="11"/>
        <end position="66"/>
    </location>
</feature>
<keyword evidence="1" id="KW-0238">DNA-binding</keyword>
<dbReference type="EMBL" id="LWAE01000008">
    <property type="protein sequence ID" value="KZL89701.1"/>
    <property type="molecule type" value="Genomic_DNA"/>
</dbReference>
<dbReference type="InterPro" id="IPR010982">
    <property type="entry name" value="Lambda_DNA-bd_dom_sf"/>
</dbReference>
<dbReference type="PROSITE" id="PS50943">
    <property type="entry name" value="HTH_CROC1"/>
    <property type="match status" value="1"/>
</dbReference>
<protein>
    <submittedName>
        <fullName evidence="3">HTH-type transcriptional regulator SinR</fullName>
    </submittedName>
</protein>
<dbReference type="AlphaFoldDB" id="A0A162RCA5"/>
<dbReference type="InterPro" id="IPR001387">
    <property type="entry name" value="Cro/C1-type_HTH"/>
</dbReference>
<evidence type="ECO:0000313" key="3">
    <source>
        <dbReference type="EMBL" id="KZL89701.1"/>
    </source>
</evidence>
<dbReference type="GO" id="GO:0003677">
    <property type="term" value="F:DNA binding"/>
    <property type="evidence" value="ECO:0007669"/>
    <property type="project" value="UniProtKB-KW"/>
</dbReference>
<accession>A0A162RCA5</accession>
<dbReference type="OrthoDB" id="1856733at2"/>
<dbReference type="PANTHER" id="PTHR46797">
    <property type="entry name" value="HTH-TYPE TRANSCRIPTIONAL REGULATOR"/>
    <property type="match status" value="1"/>
</dbReference>